<feature type="domain" description="ShlB POTRA" evidence="7">
    <location>
        <begin position="169"/>
        <end position="221"/>
    </location>
</feature>
<keyword evidence="1" id="KW-0472">Membrane</keyword>
<evidence type="ECO:0000313" key="9">
    <source>
        <dbReference type="Proteomes" id="UP001271890"/>
    </source>
</evidence>
<evidence type="ECO:0000256" key="1">
    <source>
        <dbReference type="ARBA" id="ARBA00022452"/>
    </source>
</evidence>
<feature type="domain" description="Haemolysin activator HlyB C-terminal" evidence="5">
    <location>
        <begin position="230"/>
        <end position="531"/>
    </location>
</feature>
<dbReference type="Pfam" id="PF08479">
    <property type="entry name" value="POTRA_2"/>
    <property type="match status" value="1"/>
</dbReference>
<proteinExistence type="predicted"/>
<dbReference type="Pfam" id="PF17287">
    <property type="entry name" value="POTRA_3"/>
    <property type="match status" value="1"/>
</dbReference>
<dbReference type="Proteomes" id="UP001271890">
    <property type="component" value="Unassembled WGS sequence"/>
</dbReference>
<dbReference type="InterPro" id="IPR005565">
    <property type="entry name" value="Hemolysn_activator_HlyB_C"/>
</dbReference>
<name>A0ABU4SD20_9GAMM</name>
<dbReference type="EMBL" id="VCDN01000064">
    <property type="protein sequence ID" value="MDX7988699.1"/>
    <property type="molecule type" value="Genomic_DNA"/>
</dbReference>
<keyword evidence="2" id="KW-0812">Transmembrane</keyword>
<dbReference type="Pfam" id="PF03865">
    <property type="entry name" value="ShlB"/>
    <property type="match status" value="1"/>
</dbReference>
<protein>
    <submittedName>
        <fullName evidence="8">ShlB/FhaC/HecB family hemolysin secretion/activation protein</fullName>
    </submittedName>
</protein>
<accession>A0ABU4SD20</accession>
<feature type="domain" description="Polypeptide-transport-associated ShlB-type" evidence="6">
    <location>
        <begin position="94"/>
        <end position="168"/>
    </location>
</feature>
<evidence type="ECO:0000259" key="6">
    <source>
        <dbReference type="Pfam" id="PF08479"/>
    </source>
</evidence>
<comment type="caution">
    <text evidence="8">The sequence shown here is derived from an EMBL/GenBank/DDBJ whole genome shotgun (WGS) entry which is preliminary data.</text>
</comment>
<dbReference type="PANTHER" id="PTHR34597">
    <property type="entry name" value="SLR1661 PROTEIN"/>
    <property type="match status" value="1"/>
</dbReference>
<evidence type="ECO:0000256" key="3">
    <source>
        <dbReference type="ARBA" id="ARBA00023237"/>
    </source>
</evidence>
<dbReference type="InterPro" id="IPR035251">
    <property type="entry name" value="ShlB_POTRA"/>
</dbReference>
<gene>
    <name evidence="8" type="ORF">FE392_15405</name>
</gene>
<sequence>MAAHMSKRIIMRLIGFGWGGFIILSAQAEPPPSGPIPQQIQYMDSSSAALDSQRQQQKELLDEARQQREDLQNTVSLFPPSSDPVPDTDTKCVKINEIEFQQAESLSDAVQRILIQPYLHRCLTLSQIKQLVRSTTNTYIAQGNITSQAQLPAQDLSTGKLLITVIEGKIEAIEIDGNPPRMTTMLFPDKVGRILNLRDIEQGLEHLNRLNSSRYTIDILPGTQVGYFLVHIRQQPGHFPGKIQFSVDNSGQKETGEYQASAELILDTPLGLGEQWSVSWTQDTDFRSAHFSRNLTASVNIPYGYWNTRYHYYSNTSRQSFRINDKKYPYDSENQAHQLDISRILYRDGKQKLGLQIGGRYKSVNVDIANQKISVSSPTVKTVFLSPQYSTVLGQGYFTLNPSFEYGTVVTAPPVVTRNKSRKFNLSSSYYWPFTANTAYFTSFFSQLSPDDLPSPERLSLGGLYSVRGYKAQSLSGNQGGYWRQEITHQLKDGPFGLLTLTGALDYGYLAGQRRYNTENIHLLGTALGVTLTQHSMSSRFMVGKPLYYPTFLKPDTWSFYAAFSFEF</sequence>
<evidence type="ECO:0000259" key="7">
    <source>
        <dbReference type="Pfam" id="PF17287"/>
    </source>
</evidence>
<evidence type="ECO:0000256" key="2">
    <source>
        <dbReference type="ARBA" id="ARBA00022692"/>
    </source>
</evidence>
<reference evidence="9" key="1">
    <citation type="journal article" date="2024" name="Toxins">
        <title>Genome Sequence Analysis of Native Xenorhabdus Strains Isolated from Entomopathogenic Nematodes in Argentina.</title>
        <authorList>
            <person name="Palma L."/>
            <person name="Frizzo L."/>
            <person name="Kaiser S."/>
            <person name="Berry C."/>
            <person name="Caballero P."/>
            <person name="Bode H.B."/>
            <person name="Del Valle E.E."/>
        </authorList>
    </citation>
    <scope>NUCLEOTIDE SEQUENCE [LARGE SCALE GENOMIC DNA]</scope>
    <source>
        <strain evidence="9">12</strain>
    </source>
</reference>
<dbReference type="Gene3D" id="2.40.160.50">
    <property type="entry name" value="membrane protein fhac: a member of the omp85/tpsb transporter family"/>
    <property type="match status" value="1"/>
</dbReference>
<keyword evidence="1" id="KW-1134">Transmembrane beta strand</keyword>
<keyword evidence="3" id="KW-0998">Cell outer membrane</keyword>
<feature type="coiled-coil region" evidence="4">
    <location>
        <begin position="47"/>
        <end position="74"/>
    </location>
</feature>
<evidence type="ECO:0000256" key="4">
    <source>
        <dbReference type="SAM" id="Coils"/>
    </source>
</evidence>
<dbReference type="Gene3D" id="3.10.20.310">
    <property type="entry name" value="membrane protein fhac"/>
    <property type="match status" value="1"/>
</dbReference>
<dbReference type="InterPro" id="IPR051544">
    <property type="entry name" value="TPS_OM_transporter"/>
</dbReference>
<dbReference type="PIRSF" id="PIRSF029745">
    <property type="entry name" value="FhaC"/>
    <property type="match status" value="1"/>
</dbReference>
<evidence type="ECO:0000313" key="8">
    <source>
        <dbReference type="EMBL" id="MDX7988699.1"/>
    </source>
</evidence>
<keyword evidence="4" id="KW-0175">Coiled coil</keyword>
<dbReference type="InterPro" id="IPR013686">
    <property type="entry name" value="Polypept-transport_assoc_ShlB"/>
</dbReference>
<keyword evidence="9" id="KW-1185">Reference proteome</keyword>
<organism evidence="8 9">
    <name type="scientific">Xenorhabdus santafensis</name>
    <dbReference type="NCBI Taxonomy" id="2582833"/>
    <lineage>
        <taxon>Bacteria</taxon>
        <taxon>Pseudomonadati</taxon>
        <taxon>Pseudomonadota</taxon>
        <taxon>Gammaproteobacteria</taxon>
        <taxon>Enterobacterales</taxon>
        <taxon>Morganellaceae</taxon>
        <taxon>Xenorhabdus</taxon>
    </lineage>
</organism>
<dbReference type="InterPro" id="IPR027282">
    <property type="entry name" value="TPS"/>
</dbReference>
<dbReference type="PANTHER" id="PTHR34597:SF3">
    <property type="entry name" value="OUTER MEMBRANE TRANSPORTER CDIB"/>
    <property type="match status" value="1"/>
</dbReference>
<evidence type="ECO:0000259" key="5">
    <source>
        <dbReference type="Pfam" id="PF03865"/>
    </source>
</evidence>